<dbReference type="Pfam" id="PF00005">
    <property type="entry name" value="ABC_tran"/>
    <property type="match status" value="1"/>
</dbReference>
<dbReference type="Proteomes" id="UP001081071">
    <property type="component" value="Unassembled WGS sequence"/>
</dbReference>
<dbReference type="InterPro" id="IPR035906">
    <property type="entry name" value="MetI-like_sf"/>
</dbReference>
<dbReference type="CDD" id="cd06261">
    <property type="entry name" value="TM_PBP2"/>
    <property type="match status" value="1"/>
</dbReference>
<keyword evidence="7" id="KW-0547">Nucleotide-binding</keyword>
<evidence type="ECO:0000256" key="2">
    <source>
        <dbReference type="ARBA" id="ARBA00004202"/>
    </source>
</evidence>
<feature type="transmembrane region" description="Helical" evidence="11">
    <location>
        <begin position="116"/>
        <end position="141"/>
    </location>
</feature>
<dbReference type="InterPro" id="IPR003593">
    <property type="entry name" value="AAA+_ATPase"/>
</dbReference>
<evidence type="ECO:0000259" key="14">
    <source>
        <dbReference type="PROSITE" id="PS50928"/>
    </source>
</evidence>
<evidence type="ECO:0000256" key="4">
    <source>
        <dbReference type="ARBA" id="ARBA00022448"/>
    </source>
</evidence>
<evidence type="ECO:0000256" key="3">
    <source>
        <dbReference type="ARBA" id="ARBA00005417"/>
    </source>
</evidence>
<dbReference type="PANTHER" id="PTHR43297">
    <property type="entry name" value="OLIGOPEPTIDE TRANSPORT ATP-BINDING PROTEIN APPD"/>
    <property type="match status" value="1"/>
</dbReference>
<dbReference type="PROSITE" id="PS50893">
    <property type="entry name" value="ABC_TRANSPORTER_2"/>
    <property type="match status" value="1"/>
</dbReference>
<dbReference type="Gene3D" id="1.10.3720.10">
    <property type="entry name" value="MetI-like"/>
    <property type="match status" value="1"/>
</dbReference>
<protein>
    <submittedName>
        <fullName evidence="15">Dipeptide/oligopeptide/nickel ABC transporter permease/ATP-binding protein</fullName>
    </submittedName>
</protein>
<comment type="caution">
    <text evidence="15">The sequence shown here is derived from an EMBL/GenBank/DDBJ whole genome shotgun (WGS) entry which is preliminary data.</text>
</comment>
<sequence>MGVTATSIALLLGVLLGASLVVAGHRTTWIGSRVIDLWLALPPIIVALCVTAIFGPSQLTVIVAVGLAFCPQFARLTNTLAKSVAQRDFVTTSRLLGVSPSRVLFRHILPNIASPIMVLTSVCLATSVIMMSGLSFIGLGVQPPSIDWGQLLASGIRDINQNPSAAIAPSLMIVLTGLSASLLGDGVVAASDPRLARRRDRSSSTSDEPTSFHTRVDDDDTPKRDDVLVIDNLRIASGDSDLVKGVSIRVGSGETVGLVGESGSGKSLTAMAAARLLPTGLRMEADRLACAGHSMGPTKTAPIQLALDLGVVFQDPSSCFNPARKLGPQLTESIRVHTRVDRKTARRMAVRGLEEVRVTDPERRLHQYPHEMSGGMRQRAMIAMALMSNPKLLIADEPTTALDVTVQADVLRLIQKVGRDHGMSVLLISHDIDVVAAMCDRMYVAYQGRIVEHLTAQQLRDRRVSHPYTKRLLDASSNSALNHVIFRDDESRSKA</sequence>
<evidence type="ECO:0000256" key="10">
    <source>
        <dbReference type="ARBA" id="ARBA00023136"/>
    </source>
</evidence>
<feature type="domain" description="ABC transmembrane type-1" evidence="14">
    <location>
        <begin position="1"/>
        <end position="184"/>
    </location>
</feature>
<evidence type="ECO:0000256" key="9">
    <source>
        <dbReference type="ARBA" id="ARBA00022989"/>
    </source>
</evidence>
<dbReference type="InterPro" id="IPR017871">
    <property type="entry name" value="ABC_transporter-like_CS"/>
</dbReference>
<keyword evidence="8" id="KW-0067">ATP-binding</keyword>
<accession>A0ABT4MMS6</accession>
<evidence type="ECO:0000256" key="1">
    <source>
        <dbReference type="ARBA" id="ARBA00004141"/>
    </source>
</evidence>
<dbReference type="PROSITE" id="PS00211">
    <property type="entry name" value="ABC_TRANSPORTER_1"/>
    <property type="match status" value="1"/>
</dbReference>
<keyword evidence="6 11" id="KW-0812">Transmembrane</keyword>
<keyword evidence="9 11" id="KW-1133">Transmembrane helix</keyword>
<dbReference type="InterPro" id="IPR050388">
    <property type="entry name" value="ABC_Ni/Peptide_Import"/>
</dbReference>
<keyword evidence="16" id="KW-1185">Reference proteome</keyword>
<keyword evidence="4 11" id="KW-0813">Transport</keyword>
<reference evidence="15" key="1">
    <citation type="submission" date="2022-12" db="EMBL/GenBank/DDBJ databases">
        <authorList>
            <person name="Krivoruchko A.V."/>
            <person name="Elkin A."/>
        </authorList>
    </citation>
    <scope>NUCLEOTIDE SEQUENCE</scope>
    <source>
        <strain evidence="15">IEGM 1391</strain>
    </source>
</reference>
<evidence type="ECO:0000256" key="6">
    <source>
        <dbReference type="ARBA" id="ARBA00022692"/>
    </source>
</evidence>
<evidence type="ECO:0000313" key="15">
    <source>
        <dbReference type="EMBL" id="MCZ4522300.1"/>
    </source>
</evidence>
<dbReference type="SMART" id="SM00382">
    <property type="entry name" value="AAA"/>
    <property type="match status" value="1"/>
</dbReference>
<comment type="similarity">
    <text evidence="3">Belongs to the ABC transporter superfamily.</text>
</comment>
<proteinExistence type="inferred from homology"/>
<evidence type="ECO:0000256" key="12">
    <source>
        <dbReference type="SAM" id="MobiDB-lite"/>
    </source>
</evidence>
<feature type="transmembrane region" description="Helical" evidence="11">
    <location>
        <begin position="39"/>
        <end position="70"/>
    </location>
</feature>
<gene>
    <name evidence="15" type="ORF">O4220_27580</name>
</gene>
<evidence type="ECO:0000256" key="8">
    <source>
        <dbReference type="ARBA" id="ARBA00022840"/>
    </source>
</evidence>
<feature type="domain" description="ABC transporter" evidence="13">
    <location>
        <begin position="228"/>
        <end position="472"/>
    </location>
</feature>
<dbReference type="InterPro" id="IPR027417">
    <property type="entry name" value="P-loop_NTPase"/>
</dbReference>
<name>A0ABT4MMS6_9NOCA</name>
<evidence type="ECO:0000256" key="7">
    <source>
        <dbReference type="ARBA" id="ARBA00022741"/>
    </source>
</evidence>
<comment type="subcellular location">
    <subcellularLocation>
        <location evidence="11">Cell membrane</location>
        <topology evidence="11">Multi-pass membrane protein</topology>
    </subcellularLocation>
    <subcellularLocation>
        <location evidence="2">Cell membrane</location>
        <topology evidence="2">Peripheral membrane protein</topology>
    </subcellularLocation>
    <subcellularLocation>
        <location evidence="1">Membrane</location>
        <topology evidence="1">Multi-pass membrane protein</topology>
    </subcellularLocation>
</comment>
<evidence type="ECO:0000256" key="11">
    <source>
        <dbReference type="RuleBase" id="RU363032"/>
    </source>
</evidence>
<dbReference type="SUPFAM" id="SSF161098">
    <property type="entry name" value="MetI-like"/>
    <property type="match status" value="1"/>
</dbReference>
<dbReference type="PROSITE" id="PS50928">
    <property type="entry name" value="ABC_TM1"/>
    <property type="match status" value="1"/>
</dbReference>
<dbReference type="CDD" id="cd03257">
    <property type="entry name" value="ABC_NikE_OppD_transporters"/>
    <property type="match status" value="1"/>
</dbReference>
<dbReference type="SUPFAM" id="SSF52540">
    <property type="entry name" value="P-loop containing nucleoside triphosphate hydrolases"/>
    <property type="match status" value="1"/>
</dbReference>
<dbReference type="EMBL" id="JAPWIJ010000024">
    <property type="protein sequence ID" value="MCZ4522300.1"/>
    <property type="molecule type" value="Genomic_DNA"/>
</dbReference>
<evidence type="ECO:0000259" key="13">
    <source>
        <dbReference type="PROSITE" id="PS50893"/>
    </source>
</evidence>
<comment type="similarity">
    <text evidence="11">Belongs to the binding-protein-dependent transport system permease family.</text>
</comment>
<dbReference type="Gene3D" id="3.40.50.300">
    <property type="entry name" value="P-loop containing nucleotide triphosphate hydrolases"/>
    <property type="match status" value="1"/>
</dbReference>
<keyword evidence="10 11" id="KW-0472">Membrane</keyword>
<evidence type="ECO:0000256" key="5">
    <source>
        <dbReference type="ARBA" id="ARBA00022475"/>
    </source>
</evidence>
<dbReference type="InterPro" id="IPR000515">
    <property type="entry name" value="MetI-like"/>
</dbReference>
<dbReference type="InterPro" id="IPR003439">
    <property type="entry name" value="ABC_transporter-like_ATP-bd"/>
</dbReference>
<keyword evidence="5" id="KW-1003">Cell membrane</keyword>
<organism evidence="15 16">
    <name type="scientific">Rhodococcus ruber</name>
    <dbReference type="NCBI Taxonomy" id="1830"/>
    <lineage>
        <taxon>Bacteria</taxon>
        <taxon>Bacillati</taxon>
        <taxon>Actinomycetota</taxon>
        <taxon>Actinomycetes</taxon>
        <taxon>Mycobacteriales</taxon>
        <taxon>Nocardiaceae</taxon>
        <taxon>Rhodococcus</taxon>
    </lineage>
</organism>
<dbReference type="Pfam" id="PF00528">
    <property type="entry name" value="BPD_transp_1"/>
    <property type="match status" value="1"/>
</dbReference>
<dbReference type="PANTHER" id="PTHR43297:SF2">
    <property type="entry name" value="DIPEPTIDE TRANSPORT ATP-BINDING PROTEIN DPPD"/>
    <property type="match status" value="1"/>
</dbReference>
<feature type="region of interest" description="Disordered" evidence="12">
    <location>
        <begin position="194"/>
        <end position="223"/>
    </location>
</feature>
<evidence type="ECO:0000313" key="16">
    <source>
        <dbReference type="Proteomes" id="UP001081071"/>
    </source>
</evidence>